<evidence type="ECO:0000313" key="2">
    <source>
        <dbReference type="WBParaSite" id="MhA1_Contig558.frz3.gene7"/>
    </source>
</evidence>
<reference evidence="2" key="1">
    <citation type="submission" date="2016-11" db="UniProtKB">
        <authorList>
            <consortium name="WormBaseParasite"/>
        </authorList>
    </citation>
    <scope>IDENTIFICATION</scope>
</reference>
<protein>
    <submittedName>
        <fullName evidence="2">Uncharacterized protein</fullName>
    </submittedName>
</protein>
<proteinExistence type="predicted"/>
<dbReference type="Proteomes" id="UP000095281">
    <property type="component" value="Unplaced"/>
</dbReference>
<sequence>MNSAPAAIEFYKFLEKFPFDFESKIKSPGIQKFNPHAIENYIITVLRYSEITTSNPEQIFQETGKFFNKKEQINEFIKFLETIGELKFTAISNDLFNIFEMHGIQEGEKRSQVTLTLYE</sequence>
<keyword evidence="1" id="KW-1185">Reference proteome</keyword>
<dbReference type="WBParaSite" id="MhA1_Contig558.frz3.gene7">
    <property type="protein sequence ID" value="MhA1_Contig558.frz3.gene7"/>
    <property type="gene ID" value="MhA1_Contig558.frz3.gene7"/>
</dbReference>
<accession>A0A1I8BT87</accession>
<dbReference type="AlphaFoldDB" id="A0A1I8BT87"/>
<evidence type="ECO:0000313" key="1">
    <source>
        <dbReference type="Proteomes" id="UP000095281"/>
    </source>
</evidence>
<name>A0A1I8BT87_MELHA</name>
<organism evidence="1 2">
    <name type="scientific">Meloidogyne hapla</name>
    <name type="common">Root-knot nematode worm</name>
    <dbReference type="NCBI Taxonomy" id="6305"/>
    <lineage>
        <taxon>Eukaryota</taxon>
        <taxon>Metazoa</taxon>
        <taxon>Ecdysozoa</taxon>
        <taxon>Nematoda</taxon>
        <taxon>Chromadorea</taxon>
        <taxon>Rhabditida</taxon>
        <taxon>Tylenchina</taxon>
        <taxon>Tylenchomorpha</taxon>
        <taxon>Tylenchoidea</taxon>
        <taxon>Meloidogynidae</taxon>
        <taxon>Meloidogyninae</taxon>
        <taxon>Meloidogyne</taxon>
    </lineage>
</organism>